<accession>A0A448WQ16</accession>
<dbReference type="EMBL" id="CAAALY010031977">
    <property type="protein sequence ID" value="VEL17292.1"/>
    <property type="molecule type" value="Genomic_DNA"/>
</dbReference>
<evidence type="ECO:0000313" key="1">
    <source>
        <dbReference type="EMBL" id="VEL17292.1"/>
    </source>
</evidence>
<dbReference type="AlphaFoldDB" id="A0A448WQ16"/>
<reference evidence="1" key="1">
    <citation type="submission" date="2018-11" db="EMBL/GenBank/DDBJ databases">
        <authorList>
            <consortium name="Pathogen Informatics"/>
        </authorList>
    </citation>
    <scope>NUCLEOTIDE SEQUENCE</scope>
</reference>
<keyword evidence="2" id="KW-1185">Reference proteome</keyword>
<dbReference type="Proteomes" id="UP000784294">
    <property type="component" value="Unassembled WGS sequence"/>
</dbReference>
<organism evidence="1 2">
    <name type="scientific">Protopolystoma xenopodis</name>
    <dbReference type="NCBI Taxonomy" id="117903"/>
    <lineage>
        <taxon>Eukaryota</taxon>
        <taxon>Metazoa</taxon>
        <taxon>Spiralia</taxon>
        <taxon>Lophotrochozoa</taxon>
        <taxon>Platyhelminthes</taxon>
        <taxon>Monogenea</taxon>
        <taxon>Polyopisthocotylea</taxon>
        <taxon>Polystomatidea</taxon>
        <taxon>Polystomatidae</taxon>
        <taxon>Protopolystoma</taxon>
    </lineage>
</organism>
<gene>
    <name evidence="1" type="ORF">PXEA_LOCUS10732</name>
</gene>
<name>A0A448WQ16_9PLAT</name>
<proteinExistence type="predicted"/>
<evidence type="ECO:0000313" key="2">
    <source>
        <dbReference type="Proteomes" id="UP000784294"/>
    </source>
</evidence>
<sequence length="244" mass="25874">MPTFVRLPSLVSYSASSGRASSNELRLTCRVWPPNALVQLVAVPDRFTAGLGRGGGTSVLDQMTLVHRGLGLQRYGVLEPRARRSGGQSRSGLTWDGDWAETETAASGEEEATWPGSELELEEEEAITRALNEVPPGLLSSSPGGLPTGFSDMAGGWISAVALAPALASVHAQGFEANRRAAGSGLPPDHELILQLALTEPNDIAQLTGKRLHCLARTSLGGIISRPFRIMPASKLAVTLMHKY</sequence>
<protein>
    <submittedName>
        <fullName evidence="1">Uncharacterized protein</fullName>
    </submittedName>
</protein>
<comment type="caution">
    <text evidence="1">The sequence shown here is derived from an EMBL/GenBank/DDBJ whole genome shotgun (WGS) entry which is preliminary data.</text>
</comment>